<name>A0A0L0DEJ7_THETB</name>
<sequence>MADLEAALGTSAMARLAALLARAEDGDANNDDEGASSGRAGRGQRASGKKPHQRVTKRCLPAVISTAQTLPDGTMLMRRVVERFSRPPLSPRIQAIVDRASAANAAALGASGAAKASPHQACGREVPQTQGSRGRSSSSKSTRPRPSGRVASEAIGAMTVDEACERMDEIEALLHNLPESLQIQVRQQYSVLRQVNPAHSLYMCPACPYGTAKATNIKRHRQSFNHFGAEAGISPIQLIKVKLPPIHVRGEARAAQVKAALAKQARKLKAMAAGRYA</sequence>
<feature type="compositionally biased region" description="Basic residues" evidence="2">
    <location>
        <begin position="47"/>
        <end position="57"/>
    </location>
</feature>
<evidence type="ECO:0000256" key="2">
    <source>
        <dbReference type="SAM" id="MobiDB-lite"/>
    </source>
</evidence>
<keyword evidence="1" id="KW-0479">Metal-binding</keyword>
<feature type="domain" description="C2H2-type" evidence="3">
    <location>
        <begin position="202"/>
        <end position="231"/>
    </location>
</feature>
<evidence type="ECO:0000313" key="4">
    <source>
        <dbReference type="EMBL" id="KNC50635.1"/>
    </source>
</evidence>
<proteinExistence type="predicted"/>
<dbReference type="RefSeq" id="XP_013762521.1">
    <property type="nucleotide sequence ID" value="XM_013907067.1"/>
</dbReference>
<evidence type="ECO:0000259" key="3">
    <source>
        <dbReference type="PROSITE" id="PS50157"/>
    </source>
</evidence>
<dbReference type="EMBL" id="GL349435">
    <property type="protein sequence ID" value="KNC50635.1"/>
    <property type="molecule type" value="Genomic_DNA"/>
</dbReference>
<dbReference type="GO" id="GO:0008270">
    <property type="term" value="F:zinc ion binding"/>
    <property type="evidence" value="ECO:0007669"/>
    <property type="project" value="UniProtKB-KW"/>
</dbReference>
<reference evidence="4 5" key="1">
    <citation type="submission" date="2010-05" db="EMBL/GenBank/DDBJ databases">
        <title>The Genome Sequence of Thecamonas trahens ATCC 50062.</title>
        <authorList>
            <consortium name="The Broad Institute Genome Sequencing Platform"/>
            <person name="Russ C."/>
            <person name="Cuomo C."/>
            <person name="Shea T."/>
            <person name="Young S.K."/>
            <person name="Zeng Q."/>
            <person name="Koehrsen M."/>
            <person name="Haas B."/>
            <person name="Borodovsky M."/>
            <person name="Guigo R."/>
            <person name="Alvarado L."/>
            <person name="Berlin A."/>
            <person name="Bochicchio J."/>
            <person name="Borenstein D."/>
            <person name="Chapman S."/>
            <person name="Chen Z."/>
            <person name="Freedman E."/>
            <person name="Gellesch M."/>
            <person name="Goldberg J."/>
            <person name="Griggs A."/>
            <person name="Gujja S."/>
            <person name="Heilman E."/>
            <person name="Heiman D."/>
            <person name="Hepburn T."/>
            <person name="Howarth C."/>
            <person name="Jen D."/>
            <person name="Larson L."/>
            <person name="Mehta T."/>
            <person name="Park D."/>
            <person name="Pearson M."/>
            <person name="Roberts A."/>
            <person name="Saif S."/>
            <person name="Shenoy N."/>
            <person name="Sisk P."/>
            <person name="Stolte C."/>
            <person name="Sykes S."/>
            <person name="Thomson T."/>
            <person name="Walk T."/>
            <person name="White J."/>
            <person name="Yandava C."/>
            <person name="Burger G."/>
            <person name="Gray M.W."/>
            <person name="Holland P.W.H."/>
            <person name="King N."/>
            <person name="Lang F.B.F."/>
            <person name="Roger A.J."/>
            <person name="Ruiz-Trillo I."/>
            <person name="Lander E."/>
            <person name="Nusbaum C."/>
        </authorList>
    </citation>
    <scope>NUCLEOTIDE SEQUENCE [LARGE SCALE GENOMIC DNA]</scope>
    <source>
        <strain evidence="4 5">ATCC 50062</strain>
    </source>
</reference>
<evidence type="ECO:0000313" key="5">
    <source>
        <dbReference type="Proteomes" id="UP000054408"/>
    </source>
</evidence>
<accession>A0A0L0DEJ7</accession>
<feature type="region of interest" description="Disordered" evidence="2">
    <location>
        <begin position="26"/>
        <end position="58"/>
    </location>
</feature>
<feature type="compositionally biased region" description="Low complexity" evidence="2">
    <location>
        <begin position="35"/>
        <end position="46"/>
    </location>
</feature>
<keyword evidence="5" id="KW-1185">Reference proteome</keyword>
<dbReference type="AlphaFoldDB" id="A0A0L0DEJ7"/>
<dbReference type="InterPro" id="IPR013087">
    <property type="entry name" value="Znf_C2H2_type"/>
</dbReference>
<feature type="compositionally biased region" description="Low complexity" evidence="2">
    <location>
        <begin position="127"/>
        <end position="149"/>
    </location>
</feature>
<dbReference type="GeneID" id="25560582"/>
<feature type="region of interest" description="Disordered" evidence="2">
    <location>
        <begin position="111"/>
        <end position="154"/>
    </location>
</feature>
<dbReference type="Proteomes" id="UP000054408">
    <property type="component" value="Unassembled WGS sequence"/>
</dbReference>
<protein>
    <recommendedName>
        <fullName evidence="3">C2H2-type domain-containing protein</fullName>
    </recommendedName>
</protein>
<gene>
    <name evidence="4" type="ORF">AMSG_00797</name>
</gene>
<keyword evidence="1" id="KW-0862">Zinc</keyword>
<keyword evidence="1" id="KW-0863">Zinc-finger</keyword>
<evidence type="ECO:0000256" key="1">
    <source>
        <dbReference type="PROSITE-ProRule" id="PRU00042"/>
    </source>
</evidence>
<dbReference type="PROSITE" id="PS50157">
    <property type="entry name" value="ZINC_FINGER_C2H2_2"/>
    <property type="match status" value="1"/>
</dbReference>
<organism evidence="4 5">
    <name type="scientific">Thecamonas trahens ATCC 50062</name>
    <dbReference type="NCBI Taxonomy" id="461836"/>
    <lineage>
        <taxon>Eukaryota</taxon>
        <taxon>Apusozoa</taxon>
        <taxon>Apusomonadida</taxon>
        <taxon>Apusomonadidae</taxon>
        <taxon>Thecamonas</taxon>
    </lineage>
</organism>